<name>A0ABX7IL82_9ACTO</name>
<dbReference type="GO" id="GO:0004527">
    <property type="term" value="F:exonuclease activity"/>
    <property type="evidence" value="ECO:0007669"/>
    <property type="project" value="UniProtKB-KW"/>
</dbReference>
<dbReference type="SUPFAM" id="SSF53098">
    <property type="entry name" value="Ribonuclease H-like"/>
    <property type="match status" value="1"/>
</dbReference>
<dbReference type="PANTHER" id="PTHR30231">
    <property type="entry name" value="DNA POLYMERASE III SUBUNIT EPSILON"/>
    <property type="match status" value="1"/>
</dbReference>
<evidence type="ECO:0000259" key="1">
    <source>
        <dbReference type="SMART" id="SM00479"/>
    </source>
</evidence>
<evidence type="ECO:0000313" key="2">
    <source>
        <dbReference type="EMBL" id="QRV02870.1"/>
    </source>
</evidence>
<dbReference type="RefSeq" id="WP_204425517.1">
    <property type="nucleotide sequence ID" value="NZ_CP070228.1"/>
</dbReference>
<keyword evidence="2" id="KW-0378">Hydrolase</keyword>
<dbReference type="InterPro" id="IPR013520">
    <property type="entry name" value="Ribonucl_H"/>
</dbReference>
<protein>
    <submittedName>
        <fullName evidence="2">3'-5' exonuclease</fullName>
    </submittedName>
</protein>
<proteinExistence type="predicted"/>
<feature type="domain" description="Exonuclease" evidence="1">
    <location>
        <begin position="2"/>
        <end position="168"/>
    </location>
</feature>
<dbReference type="SMART" id="SM00479">
    <property type="entry name" value="EXOIII"/>
    <property type="match status" value="1"/>
</dbReference>
<sequence length="201" mass="22512">MKYAVIDVETTGLDPQQNRVIDIGIVLLDANFAQESFFTSLVNPQMPVTATDIHRICDADVTSAPAFTWLIPQVVQLLDQRIIVAHNAPFDLRFLNAESARSGQPLNLERHHAVCTMDQSRIYCPEGSHSLGALASRLGIETPVLHRALPDALICAELFRHYVNAESQGELFAQHAINRHGDVVYPCEWERARPWHARSHS</sequence>
<dbReference type="InterPro" id="IPR012337">
    <property type="entry name" value="RNaseH-like_sf"/>
</dbReference>
<dbReference type="NCBIfam" id="TIGR00573">
    <property type="entry name" value="dnaq"/>
    <property type="match status" value="1"/>
</dbReference>
<keyword evidence="3" id="KW-1185">Reference proteome</keyword>
<dbReference type="CDD" id="cd06127">
    <property type="entry name" value="DEDDh"/>
    <property type="match status" value="1"/>
</dbReference>
<evidence type="ECO:0000313" key="3">
    <source>
        <dbReference type="Proteomes" id="UP000602653"/>
    </source>
</evidence>
<accession>A0ABX7IL82</accession>
<dbReference type="InterPro" id="IPR036397">
    <property type="entry name" value="RNaseH_sf"/>
</dbReference>
<keyword evidence="2" id="KW-0269">Exonuclease</keyword>
<organism evidence="2 3">
    <name type="scientific">Arcanobacterium phocisimile</name>
    <dbReference type="NCBI Taxonomy" id="1302235"/>
    <lineage>
        <taxon>Bacteria</taxon>
        <taxon>Bacillati</taxon>
        <taxon>Actinomycetota</taxon>
        <taxon>Actinomycetes</taxon>
        <taxon>Actinomycetales</taxon>
        <taxon>Actinomycetaceae</taxon>
        <taxon>Arcanobacterium</taxon>
    </lineage>
</organism>
<keyword evidence="2" id="KW-0540">Nuclease</keyword>
<dbReference type="Proteomes" id="UP000602653">
    <property type="component" value="Chromosome"/>
</dbReference>
<dbReference type="EMBL" id="CP070228">
    <property type="protein sequence ID" value="QRV02870.1"/>
    <property type="molecule type" value="Genomic_DNA"/>
</dbReference>
<reference evidence="2 3" key="1">
    <citation type="submission" date="2021-02" db="EMBL/GenBank/DDBJ databases">
        <title>Complete Genome Sequence of Arcanobacterium phocisimile strain DSM 26142T from a harbour seal.</title>
        <authorList>
            <person name="Borowiak M."/>
            <person name="Alssahen M."/>
            <person name="Malorny B."/>
            <person name="Laemmler C."/>
            <person name="Siebert U."/>
            <person name="Ploetz M."/>
            <person name="Abdulmawjood A."/>
        </authorList>
    </citation>
    <scope>NUCLEOTIDE SEQUENCE [LARGE SCALE GENOMIC DNA]</scope>
    <source>
        <strain evidence="2 3">DSM 26142</strain>
    </source>
</reference>
<dbReference type="Pfam" id="PF00929">
    <property type="entry name" value="RNase_T"/>
    <property type="match status" value="1"/>
</dbReference>
<dbReference type="Gene3D" id="3.30.420.10">
    <property type="entry name" value="Ribonuclease H-like superfamily/Ribonuclease H"/>
    <property type="match status" value="1"/>
</dbReference>
<dbReference type="InterPro" id="IPR006054">
    <property type="entry name" value="DnaQ"/>
</dbReference>
<dbReference type="PANTHER" id="PTHR30231:SF41">
    <property type="entry name" value="DNA POLYMERASE III SUBUNIT EPSILON"/>
    <property type="match status" value="1"/>
</dbReference>
<gene>
    <name evidence="2" type="ORF">JTE88_03870</name>
</gene>